<feature type="transmembrane region" description="Helical" evidence="1">
    <location>
        <begin position="271"/>
        <end position="295"/>
    </location>
</feature>
<keyword evidence="1" id="KW-0472">Membrane</keyword>
<keyword evidence="1" id="KW-1133">Transmembrane helix</keyword>
<feature type="transmembrane region" description="Helical" evidence="1">
    <location>
        <begin position="436"/>
        <end position="456"/>
    </location>
</feature>
<gene>
    <name evidence="2" type="ORF">COV24_01245</name>
</gene>
<dbReference type="AlphaFoldDB" id="A0A2H0RC94"/>
<evidence type="ECO:0008006" key="4">
    <source>
        <dbReference type="Google" id="ProtNLM"/>
    </source>
</evidence>
<feature type="transmembrane region" description="Helical" evidence="1">
    <location>
        <begin position="328"/>
        <end position="347"/>
    </location>
</feature>
<feature type="transmembrane region" description="Helical" evidence="1">
    <location>
        <begin position="141"/>
        <end position="159"/>
    </location>
</feature>
<feature type="transmembrane region" description="Helical" evidence="1">
    <location>
        <begin position="165"/>
        <end position="185"/>
    </location>
</feature>
<feature type="transmembrane region" description="Helical" evidence="1">
    <location>
        <begin position="302"/>
        <end position="322"/>
    </location>
</feature>
<evidence type="ECO:0000313" key="3">
    <source>
        <dbReference type="Proteomes" id="UP000230214"/>
    </source>
</evidence>
<name>A0A2H0RC94_UNCKA</name>
<organism evidence="2 3">
    <name type="scientific">candidate division WWE3 bacterium CG10_big_fil_rev_8_21_14_0_10_32_10</name>
    <dbReference type="NCBI Taxonomy" id="1975090"/>
    <lineage>
        <taxon>Bacteria</taxon>
        <taxon>Katanobacteria</taxon>
    </lineage>
</organism>
<accession>A0A2H0RC94</accession>
<feature type="transmembrane region" description="Helical" evidence="1">
    <location>
        <begin position="527"/>
        <end position="545"/>
    </location>
</feature>
<feature type="transmembrane region" description="Helical" evidence="1">
    <location>
        <begin position="557"/>
        <end position="573"/>
    </location>
</feature>
<dbReference type="PANTHER" id="PTHR38434">
    <property type="entry name" value="BLL2549 PROTEIN"/>
    <property type="match status" value="1"/>
</dbReference>
<dbReference type="Proteomes" id="UP000230214">
    <property type="component" value="Unassembled WGS sequence"/>
</dbReference>
<feature type="transmembrane region" description="Helical" evidence="1">
    <location>
        <begin position="405"/>
        <end position="424"/>
    </location>
</feature>
<evidence type="ECO:0000313" key="2">
    <source>
        <dbReference type="EMBL" id="PIR43664.1"/>
    </source>
</evidence>
<feature type="transmembrane region" description="Helical" evidence="1">
    <location>
        <begin position="241"/>
        <end position="259"/>
    </location>
</feature>
<dbReference type="Pfam" id="PF10101">
    <property type="entry name" value="DUF2339"/>
    <property type="match status" value="1"/>
</dbReference>
<feature type="transmembrane region" description="Helical" evidence="1">
    <location>
        <begin position="378"/>
        <end position="398"/>
    </location>
</feature>
<feature type="transmembrane region" description="Helical" evidence="1">
    <location>
        <begin position="88"/>
        <end position="106"/>
    </location>
</feature>
<feature type="transmembrane region" description="Helical" evidence="1">
    <location>
        <begin position="192"/>
        <end position="210"/>
    </location>
</feature>
<proteinExistence type="predicted"/>
<comment type="caution">
    <text evidence="2">The sequence shown here is derived from an EMBL/GenBank/DDBJ whole genome shotgun (WGS) entry which is preliminary data.</text>
</comment>
<feature type="transmembrane region" description="Helical" evidence="1">
    <location>
        <begin position="500"/>
        <end position="520"/>
    </location>
</feature>
<feature type="transmembrane region" description="Helical" evidence="1">
    <location>
        <begin position="354"/>
        <end position="372"/>
    </location>
</feature>
<evidence type="ECO:0000256" key="1">
    <source>
        <dbReference type="SAM" id="Phobius"/>
    </source>
</evidence>
<feature type="transmembrane region" description="Helical" evidence="1">
    <location>
        <begin position="468"/>
        <end position="488"/>
    </location>
</feature>
<sequence length="585" mass="65973">MTFLFSIIALILSIIALSKVNRIESAYSKTKENISPSIPNTITKVDTKIQNNFEEPQSSSKVVYEKNNDLDIIGNFVKWFSHEWPLKMGAFLILLAFIWLVTYAFLNNWIGPVGRITLGLLSGTSILYGGFKRFDKYKTQGITLVWLGSAIMVISVYAAQHVYSMFIPLVALSLVMCIILLTASISIKYHSFSLALATLVISSITPIIIGGSSNNIFGLFSYLLVLSLGILWFTRHTKWNVLTFLSLIVVSLYSVQYFTPYRISYYTPIEVLTLKSFAATFVSIYFFATILSIITHKKATNWDLYTALLLGFISYGWINGLVGADYKSYMVLLVSLFFAFGAYFVFLRTQLKQTVYLYTAVSLILLSIATALEFNGPILVIAFAIQAAIIPIVLIKLLGTEITNYIALYYILPLLFSISSLYPYNWRTGLFHKHFFAILIITLSFFSSGIYLYYSILDKTISKTKNKVHNLSLILIIIAGIYGLTFIWRVVHAIISLEYAAQLIILSTYTVTGLICYITGRTQNRKILNRFGIGVIVFVLVRLLLVEVWDMQLSGRIITFFSVGTLLMVSVLIEKTNKKLPSNIL</sequence>
<dbReference type="PANTHER" id="PTHR38434:SF1">
    <property type="entry name" value="BLL2549 PROTEIN"/>
    <property type="match status" value="1"/>
</dbReference>
<dbReference type="InterPro" id="IPR019286">
    <property type="entry name" value="DUF2339_TM"/>
</dbReference>
<reference evidence="2 3" key="1">
    <citation type="submission" date="2017-09" db="EMBL/GenBank/DDBJ databases">
        <title>Depth-based differentiation of microbial function through sediment-hosted aquifers and enrichment of novel symbionts in the deep terrestrial subsurface.</title>
        <authorList>
            <person name="Probst A.J."/>
            <person name="Ladd B."/>
            <person name="Jarett J.K."/>
            <person name="Geller-Mcgrath D.E."/>
            <person name="Sieber C.M."/>
            <person name="Emerson J.B."/>
            <person name="Anantharaman K."/>
            <person name="Thomas B.C."/>
            <person name="Malmstrom R."/>
            <person name="Stieglmeier M."/>
            <person name="Klingl A."/>
            <person name="Woyke T."/>
            <person name="Ryan C.M."/>
            <person name="Banfield J.F."/>
        </authorList>
    </citation>
    <scope>NUCLEOTIDE SEQUENCE [LARGE SCALE GENOMIC DNA]</scope>
    <source>
        <strain evidence="2">CG10_big_fil_rev_8_21_14_0_10_32_10</strain>
    </source>
</reference>
<keyword evidence="1" id="KW-0812">Transmembrane</keyword>
<protein>
    <recommendedName>
        <fullName evidence="4">DUF2339 domain-containing protein</fullName>
    </recommendedName>
</protein>
<feature type="transmembrane region" description="Helical" evidence="1">
    <location>
        <begin position="216"/>
        <end position="234"/>
    </location>
</feature>
<dbReference type="EMBL" id="PCXU01000013">
    <property type="protein sequence ID" value="PIR43664.1"/>
    <property type="molecule type" value="Genomic_DNA"/>
</dbReference>